<protein>
    <submittedName>
        <fullName evidence="2">Methyltransferase domain-containing protein</fullName>
    </submittedName>
</protein>
<organism evidence="3 4">
    <name type="scientific">Rhodococcus hoagii</name>
    <name type="common">Corynebacterium equii</name>
    <dbReference type="NCBI Taxonomy" id="43767"/>
    <lineage>
        <taxon>Bacteria</taxon>
        <taxon>Bacillati</taxon>
        <taxon>Actinomycetota</taxon>
        <taxon>Actinomycetes</taxon>
        <taxon>Mycobacteriales</taxon>
        <taxon>Nocardiaceae</taxon>
        <taxon>Prescottella</taxon>
    </lineage>
</organism>
<accession>A0AAE5INX0</accession>
<dbReference type="Proteomes" id="UP000193518">
    <property type="component" value="Unassembled WGS sequence"/>
</dbReference>
<keyword evidence="2" id="KW-0489">Methyltransferase</keyword>
<dbReference type="GO" id="GO:0032259">
    <property type="term" value="P:methylation"/>
    <property type="evidence" value="ECO:0007669"/>
    <property type="project" value="UniProtKB-KW"/>
</dbReference>
<dbReference type="EMBL" id="WUXD01000001">
    <property type="protein sequence ID" value="MBM4626050.1"/>
    <property type="molecule type" value="Genomic_DNA"/>
</dbReference>
<evidence type="ECO:0000313" key="2">
    <source>
        <dbReference type="EMBL" id="MBM4626050.1"/>
    </source>
</evidence>
<feature type="domain" description="Methyltransferase type 11" evidence="1">
    <location>
        <begin position="120"/>
        <end position="175"/>
    </location>
</feature>
<dbReference type="GeneID" id="57577413"/>
<dbReference type="Proteomes" id="UP000738270">
    <property type="component" value="Unassembled WGS sequence"/>
</dbReference>
<dbReference type="RefSeq" id="WP_022595136.1">
    <property type="nucleotide sequence ID" value="NZ_AP025268.1"/>
</dbReference>
<reference evidence="2" key="2">
    <citation type="submission" date="2019-11" db="EMBL/GenBank/DDBJ databases">
        <title>Spread of Macrolides and rifampicin resistant Rhodococcus equi in clinical isolates in the USA.</title>
        <authorList>
            <person name="Alvarez-Narvaez S."/>
            <person name="Huber L."/>
            <person name="Cohen N.D."/>
            <person name="Slovis N."/>
            <person name="Greiter M."/>
            <person name="Giguere S."/>
            <person name="Hart K."/>
        </authorList>
    </citation>
    <scope>NUCLEOTIDE SEQUENCE</scope>
    <source>
        <strain evidence="2">Lh_38</strain>
    </source>
</reference>
<dbReference type="Gene3D" id="3.40.50.150">
    <property type="entry name" value="Vaccinia Virus protein VP39"/>
    <property type="match status" value="1"/>
</dbReference>
<dbReference type="InterPro" id="IPR013216">
    <property type="entry name" value="Methyltransf_11"/>
</dbReference>
<dbReference type="Pfam" id="PF08241">
    <property type="entry name" value="Methyltransf_11"/>
    <property type="match status" value="1"/>
</dbReference>
<keyword evidence="2" id="KW-0808">Transferase</keyword>
<dbReference type="GO" id="GO:0008757">
    <property type="term" value="F:S-adenosylmethionine-dependent methyltransferase activity"/>
    <property type="evidence" value="ECO:0007669"/>
    <property type="project" value="InterPro"/>
</dbReference>
<evidence type="ECO:0000313" key="3">
    <source>
        <dbReference type="EMBL" id="ORM23707.1"/>
    </source>
</evidence>
<dbReference type="AlphaFoldDB" id="A0AAE5INX0"/>
<dbReference type="EMBL" id="LWIC01000008">
    <property type="protein sequence ID" value="ORM23707.1"/>
    <property type="molecule type" value="Genomic_DNA"/>
</dbReference>
<proteinExistence type="predicted"/>
<name>A0AAE5INX0_RHOHA</name>
<dbReference type="InterPro" id="IPR029063">
    <property type="entry name" value="SAM-dependent_MTases_sf"/>
</dbReference>
<evidence type="ECO:0000313" key="4">
    <source>
        <dbReference type="Proteomes" id="UP000193518"/>
    </source>
</evidence>
<gene>
    <name evidence="3" type="ORF">A5N68_18420</name>
    <name evidence="2" type="ORF">GS453_04050</name>
</gene>
<comment type="caution">
    <text evidence="3">The sequence shown here is derived from an EMBL/GenBank/DDBJ whole genome shotgun (WGS) entry which is preliminary data.</text>
</comment>
<evidence type="ECO:0000259" key="1">
    <source>
        <dbReference type="Pfam" id="PF08241"/>
    </source>
</evidence>
<dbReference type="SUPFAM" id="SSF53335">
    <property type="entry name" value="S-adenosyl-L-methionine-dependent methyltransferases"/>
    <property type="match status" value="1"/>
</dbReference>
<reference evidence="3 4" key="1">
    <citation type="journal article" date="2016" name="Genome Biol. Evol.">
        <title>Pangenome and Phylogenomic Analysis of the Pathogenic Actinobacterium Rhodococcus equi.</title>
        <authorList>
            <person name="Anastasi E."/>
            <person name="MacArthur I."/>
            <person name="Scortti M."/>
            <person name="Alvarez S."/>
            <person name="Giguere S."/>
            <person name="Vazquez-Boland J.A."/>
        </authorList>
    </citation>
    <scope>NUCLEOTIDE SEQUENCE [LARGE SCALE GENOMIC DNA]</scope>
    <source>
        <strain evidence="3 4">PAM1271</strain>
    </source>
</reference>
<sequence>MTHTDTESAGIGPMLISSRSFDEYVAMFALSCDDLTGAVLDCPAGASSFTATGRARGIDVTACDIAYADTSALAATARAETIRGNSYIAQRPERFAGSFFRDAEHHLEHRLASVDRFAEDLQAHPEMYVPGALPALPFPDGSFDLVLSSHLLFTYADRLDVDDHDRSLTELLRVSAREVRVFPLVPSGRTDRYAGLGELRRRLDARDIAHEIRSVAYDFQSGGTEMLVCSAR</sequence>